<evidence type="ECO:0000313" key="2">
    <source>
        <dbReference type="Proteomes" id="UP000438448"/>
    </source>
</evidence>
<dbReference type="PROSITE" id="PS51318">
    <property type="entry name" value="TAT"/>
    <property type="match status" value="1"/>
</dbReference>
<dbReference type="Proteomes" id="UP000438448">
    <property type="component" value="Unassembled WGS sequence"/>
</dbReference>
<dbReference type="SUPFAM" id="SSF49785">
    <property type="entry name" value="Galactose-binding domain-like"/>
    <property type="match status" value="1"/>
</dbReference>
<dbReference type="InterPro" id="IPR006311">
    <property type="entry name" value="TAT_signal"/>
</dbReference>
<gene>
    <name evidence="1" type="ORF">NRB20_47310</name>
</gene>
<keyword evidence="2" id="KW-1185">Reference proteome</keyword>
<dbReference type="AlphaFoldDB" id="A0A7K0D7D7"/>
<dbReference type="PANTHER" id="PTHR36848:SF2">
    <property type="entry name" value="SECRETED PROTEIN"/>
    <property type="match status" value="1"/>
</dbReference>
<name>A0A7K0D7D7_9NOCA</name>
<dbReference type="InterPro" id="IPR008979">
    <property type="entry name" value="Galactose-bd-like_sf"/>
</dbReference>
<evidence type="ECO:0000313" key="1">
    <source>
        <dbReference type="EMBL" id="MQY21618.1"/>
    </source>
</evidence>
<accession>A0A7K0D7D7</accession>
<dbReference type="Gene3D" id="2.60.120.260">
    <property type="entry name" value="Galactose-binding domain-like"/>
    <property type="match status" value="1"/>
</dbReference>
<dbReference type="EMBL" id="WEGK01000010">
    <property type="protein sequence ID" value="MQY21618.1"/>
    <property type="molecule type" value="Genomic_DNA"/>
</dbReference>
<evidence type="ECO:0008006" key="3">
    <source>
        <dbReference type="Google" id="ProtNLM"/>
    </source>
</evidence>
<dbReference type="RefSeq" id="WP_153412512.1">
    <property type="nucleotide sequence ID" value="NZ_WEGK01000010.1"/>
</dbReference>
<reference evidence="1 2" key="1">
    <citation type="submission" date="2019-10" db="EMBL/GenBank/DDBJ databases">
        <title>Nocardia macrotermitis sp. nov. and Nocardia aurantia sp. nov., isolated from the gut of fungus growing-termite Macrotermes natalensis.</title>
        <authorList>
            <person name="Benndorf R."/>
            <person name="Schwitalla J."/>
            <person name="Martin K."/>
            <person name="De Beer W."/>
            <person name="Kaster A.-K."/>
            <person name="Vollmers J."/>
            <person name="Poulsen M."/>
            <person name="Beemelmanns C."/>
        </authorList>
    </citation>
    <scope>NUCLEOTIDE SEQUENCE [LARGE SCALE GENOMIC DNA]</scope>
    <source>
        <strain evidence="1 2">RB20</strain>
    </source>
</reference>
<dbReference type="InterPro" id="IPR053161">
    <property type="entry name" value="Ulvan_degrading_GH"/>
</dbReference>
<protein>
    <recommendedName>
        <fullName evidence="3">Alpha-L-rhamnosidase</fullName>
    </recommendedName>
</protein>
<organism evidence="1 2">
    <name type="scientific">Nocardia macrotermitis</name>
    <dbReference type="NCBI Taxonomy" id="2585198"/>
    <lineage>
        <taxon>Bacteria</taxon>
        <taxon>Bacillati</taxon>
        <taxon>Actinomycetota</taxon>
        <taxon>Actinomycetes</taxon>
        <taxon>Mycobacteriales</taxon>
        <taxon>Nocardiaceae</taxon>
        <taxon>Nocardia</taxon>
    </lineage>
</organism>
<dbReference type="Pfam" id="PF17132">
    <property type="entry name" value="Glyco_hydro_106"/>
    <property type="match status" value="2"/>
</dbReference>
<comment type="caution">
    <text evidence="1">The sequence shown here is derived from an EMBL/GenBank/DDBJ whole genome shotgun (WGS) entry which is preliminary data.</text>
</comment>
<dbReference type="OrthoDB" id="9761519at2"/>
<dbReference type="PROSITE" id="PS51257">
    <property type="entry name" value="PROKAR_LIPOPROTEIN"/>
    <property type="match status" value="1"/>
</dbReference>
<proteinExistence type="predicted"/>
<dbReference type="PANTHER" id="PTHR36848">
    <property type="entry name" value="DNA-BINDING PROTEIN (PUTATIVE SECRETED PROTEIN)-RELATED"/>
    <property type="match status" value="1"/>
</dbReference>
<sequence>MAVAPSRRRFLQSIGAVVAAGALGGAVTSSCAVESGTGVPEWLREPAASMRPRFRWWWPGAMVEDAQIAAEVEAMAAAGFGGFEIGDVWDSVSGVGAESIDPVRYGWGTPRWHAAVATALKTAKQHGLTADLTIGPHWPSAIPGLTPDGVGSAKEIVAGAVEVAGGAVFDAAVPEPATPPSGVTEGNPAPPVTAVLHALLAARLQPGSAVGGRVVGLVADSVTDLTTTVRDGRISWTAPDGSAWALIAIWTRGTGQIVNAYDTKSSAASPMTTPQAYVVDHFGPDGAQAVIDYWGRNLLPDPILDLLRDVGGSIFEDSLELKAVVYWTPNMPREFAERRGYDLTRYLPLIAGTGFSYDDATTTRVRHDYDQTISDLYLDNRVDKLKQWCESLGLRFRNQPYGAPLDSTLAAARTDIPEGESLAFSDLDRFRTLAGGRDLGGRAILSDEAGAFLNGAYNTTWKQLITTLNSNYAAGVNQVMIHGFAYADAPGAQWPGFAAFSPLFGGTISFAEAWGPRQPSWVHAPDVSTYLGRLQAVLRAGSPRVDVAVYRQEFNASAGALTGSAVGFFDDPGLRRAGYTYQFLSHGALTLPRARVSDGRLAADGPGYRALILNDQATMPLATANTLLVFARRGLHIVVVGRAPGSTPGYRDARSEDEQLSRVIAELLAERTVVRVSMQGDVPAALTRVGILPDVRPDGSTELLSVHRVDGDSHYYYLYNAGSAAIDQSISLQGNSIGYQLNPWTGAASTVSDARGSDNLEVRIRLEPAETTVIVLGAVVGGTLRDPIDRGEPLTLESWTLRVEDWRPGPTATRTAKTEHTVHLDRLTPWSKITGLEDVSGIGTYTTTFEVPAEFTRTGATQLNLGEMFDTARVSLNGQQLPPVDVFHPVADLGDRLRTGENTITVQVASTLNNRLRISRPELFGSRERQDYGLLGPVHITSYTSGTPHPRPSGA</sequence>